<gene>
    <name evidence="2" type="primary">Icam5_1</name>
    <name evidence="2" type="ORF">HALSEN_R15589</name>
</gene>
<evidence type="ECO:0000313" key="2">
    <source>
        <dbReference type="EMBL" id="NXD88789.1"/>
    </source>
</evidence>
<dbReference type="OrthoDB" id="6250964at2759"/>
<dbReference type="GO" id="GO:0005178">
    <property type="term" value="F:integrin binding"/>
    <property type="evidence" value="ECO:0007669"/>
    <property type="project" value="InterPro"/>
</dbReference>
<dbReference type="PANTHER" id="PTHR13771">
    <property type="entry name" value="INTERCELLULAR ADHESION MOLECULE"/>
    <property type="match status" value="1"/>
</dbReference>
<dbReference type="InterPro" id="IPR036179">
    <property type="entry name" value="Ig-like_dom_sf"/>
</dbReference>
<feature type="region of interest" description="Disordered" evidence="1">
    <location>
        <begin position="1"/>
        <end position="20"/>
    </location>
</feature>
<dbReference type="PANTHER" id="PTHR13771:SF9">
    <property type="entry name" value="INTERCELLULAR ADHESION MOLECULE 5"/>
    <property type="match status" value="1"/>
</dbReference>
<dbReference type="GO" id="GO:0007155">
    <property type="term" value="P:cell adhesion"/>
    <property type="evidence" value="ECO:0007669"/>
    <property type="project" value="InterPro"/>
</dbReference>
<reference evidence="2" key="1">
    <citation type="submission" date="2019-09" db="EMBL/GenBank/DDBJ databases">
        <title>Bird 10,000 Genomes (B10K) Project - Family phase.</title>
        <authorList>
            <person name="Zhang G."/>
        </authorList>
    </citation>
    <scope>NUCLEOTIDE SEQUENCE</scope>
    <source>
        <strain evidence="2">B10K-DU-024-03</strain>
        <tissue evidence="2">Muscle</tissue>
    </source>
</reference>
<sequence length="68" mass="7220">LRCSARGNPPPSLECAKDGEPFPVGVPRPITRAHAGTYRCQATNPLGTDVRSITVVVQCEWARGSQGS</sequence>
<name>A0A851ZHA6_9AVES</name>
<protein>
    <submittedName>
        <fullName evidence="2">ICAM5 protein</fullName>
    </submittedName>
</protein>
<evidence type="ECO:0000313" key="3">
    <source>
        <dbReference type="Proteomes" id="UP000648918"/>
    </source>
</evidence>
<dbReference type="InterPro" id="IPR047012">
    <property type="entry name" value="ICAM_VCAM"/>
</dbReference>
<evidence type="ECO:0000256" key="1">
    <source>
        <dbReference type="SAM" id="MobiDB-lite"/>
    </source>
</evidence>
<dbReference type="Pfam" id="PF13895">
    <property type="entry name" value="Ig_2"/>
    <property type="match status" value="1"/>
</dbReference>
<dbReference type="SUPFAM" id="SSF48726">
    <property type="entry name" value="Immunoglobulin"/>
    <property type="match status" value="1"/>
</dbReference>
<dbReference type="EMBL" id="WBNJ01001542">
    <property type="protein sequence ID" value="NXD88789.1"/>
    <property type="molecule type" value="Genomic_DNA"/>
</dbReference>
<dbReference type="Gene3D" id="2.60.40.10">
    <property type="entry name" value="Immunoglobulins"/>
    <property type="match status" value="1"/>
</dbReference>
<comment type="caution">
    <text evidence="2">The sequence shown here is derived from an EMBL/GenBank/DDBJ whole genome shotgun (WGS) entry which is preliminary data.</text>
</comment>
<feature type="non-terminal residue" evidence="2">
    <location>
        <position position="68"/>
    </location>
</feature>
<dbReference type="InterPro" id="IPR013783">
    <property type="entry name" value="Ig-like_fold"/>
</dbReference>
<accession>A0A851ZHA6</accession>
<dbReference type="AlphaFoldDB" id="A0A851ZHA6"/>
<organism evidence="2 3">
    <name type="scientific">Halcyon senegalensis</name>
    <dbReference type="NCBI Taxonomy" id="342381"/>
    <lineage>
        <taxon>Eukaryota</taxon>
        <taxon>Metazoa</taxon>
        <taxon>Chordata</taxon>
        <taxon>Craniata</taxon>
        <taxon>Vertebrata</taxon>
        <taxon>Euteleostomi</taxon>
        <taxon>Archelosauria</taxon>
        <taxon>Archosauria</taxon>
        <taxon>Dinosauria</taxon>
        <taxon>Saurischia</taxon>
        <taxon>Theropoda</taxon>
        <taxon>Coelurosauria</taxon>
        <taxon>Aves</taxon>
        <taxon>Neognathae</taxon>
        <taxon>Neoaves</taxon>
        <taxon>Telluraves</taxon>
        <taxon>Coraciimorphae</taxon>
        <taxon>Coraciiformes</taxon>
        <taxon>Alcedinidae</taxon>
        <taxon>Halcyon</taxon>
    </lineage>
</organism>
<feature type="non-terminal residue" evidence="2">
    <location>
        <position position="1"/>
    </location>
</feature>
<proteinExistence type="predicted"/>
<keyword evidence="3" id="KW-1185">Reference proteome</keyword>
<dbReference type="Proteomes" id="UP000648918">
    <property type="component" value="Unassembled WGS sequence"/>
</dbReference>
<dbReference type="GO" id="GO:0005886">
    <property type="term" value="C:plasma membrane"/>
    <property type="evidence" value="ECO:0007669"/>
    <property type="project" value="TreeGrafter"/>
</dbReference>